<dbReference type="SUPFAM" id="SSF54928">
    <property type="entry name" value="RNA-binding domain, RBD"/>
    <property type="match status" value="1"/>
</dbReference>
<dbReference type="InterPro" id="IPR000504">
    <property type="entry name" value="RRM_dom"/>
</dbReference>
<dbReference type="STRING" id="4846.A0A367IJ41"/>
<feature type="region of interest" description="Disordered" evidence="3">
    <location>
        <begin position="1"/>
        <end position="62"/>
    </location>
</feature>
<reference evidence="5 6" key="1">
    <citation type="journal article" date="2018" name="G3 (Bethesda)">
        <title>Phylogenetic and Phylogenomic Definition of Rhizopus Species.</title>
        <authorList>
            <person name="Gryganskyi A.P."/>
            <person name="Golan J."/>
            <person name="Dolatabadi S."/>
            <person name="Mondo S."/>
            <person name="Robb S."/>
            <person name="Idnurm A."/>
            <person name="Muszewska A."/>
            <person name="Steczkiewicz K."/>
            <person name="Masonjones S."/>
            <person name="Liao H.L."/>
            <person name="Gajdeczka M.T."/>
            <person name="Anike F."/>
            <person name="Vuek A."/>
            <person name="Anishchenko I.M."/>
            <person name="Voigt K."/>
            <person name="de Hoog G.S."/>
            <person name="Smith M.E."/>
            <person name="Heitman J."/>
            <person name="Vilgalys R."/>
            <person name="Stajich J.E."/>
        </authorList>
    </citation>
    <scope>NUCLEOTIDE SEQUENCE [LARGE SCALE GENOMIC DNA]</scope>
    <source>
        <strain evidence="5 6">LSU 92-RS-03</strain>
    </source>
</reference>
<accession>A0A367IJ41</accession>
<sequence length="219" mass="24053">STSKASGPLFTAKHTKEPSKADPSQIIITKAISNQPKRPEVKSVLTGRLGTRPSPKQISPEPMRMDTYIRPVEERSTDFSIRGRSNMANARPQLSIKGESGPTTVLVTGLDPGANSEDVKIALEDFGNILHCEVLRDRAGRSFGEAEVEFSTKGAALDCIARLDNQMADGKFLRIILREPKPKQSYAAKQIRSIISPSYAPSGKMHADQMTSRYDITRQ</sequence>
<dbReference type="GO" id="GO:0005634">
    <property type="term" value="C:nucleus"/>
    <property type="evidence" value="ECO:0007669"/>
    <property type="project" value="TreeGrafter"/>
</dbReference>
<evidence type="ECO:0000313" key="6">
    <source>
        <dbReference type="Proteomes" id="UP000253551"/>
    </source>
</evidence>
<dbReference type="Gene3D" id="3.30.70.330">
    <property type="match status" value="1"/>
</dbReference>
<feature type="region of interest" description="Disordered" evidence="3">
    <location>
        <begin position="199"/>
        <end position="219"/>
    </location>
</feature>
<dbReference type="InterPro" id="IPR012677">
    <property type="entry name" value="Nucleotide-bd_a/b_plait_sf"/>
</dbReference>
<dbReference type="InterPro" id="IPR051229">
    <property type="entry name" value="ALYREF_mRNA_export"/>
</dbReference>
<evidence type="ECO:0000256" key="3">
    <source>
        <dbReference type="SAM" id="MobiDB-lite"/>
    </source>
</evidence>
<name>A0A367IJ41_RHIST</name>
<feature type="domain" description="RRM" evidence="4">
    <location>
        <begin position="103"/>
        <end position="180"/>
    </location>
</feature>
<dbReference type="AlphaFoldDB" id="A0A367IJ41"/>
<protein>
    <recommendedName>
        <fullName evidence="4">RRM domain-containing protein</fullName>
    </recommendedName>
</protein>
<keyword evidence="1 2" id="KW-0694">RNA-binding</keyword>
<dbReference type="InterPro" id="IPR035979">
    <property type="entry name" value="RBD_domain_sf"/>
</dbReference>
<dbReference type="EMBL" id="PJQM01007819">
    <property type="protein sequence ID" value="RCH77685.1"/>
    <property type="molecule type" value="Genomic_DNA"/>
</dbReference>
<comment type="caution">
    <text evidence="5">The sequence shown here is derived from an EMBL/GenBank/DDBJ whole genome shotgun (WGS) entry which is preliminary data.</text>
</comment>
<gene>
    <name evidence="5" type="ORF">CU098_004791</name>
</gene>
<evidence type="ECO:0000256" key="1">
    <source>
        <dbReference type="ARBA" id="ARBA00022884"/>
    </source>
</evidence>
<organism evidence="5 6">
    <name type="scientific">Rhizopus stolonifer</name>
    <name type="common">Rhizopus nigricans</name>
    <dbReference type="NCBI Taxonomy" id="4846"/>
    <lineage>
        <taxon>Eukaryota</taxon>
        <taxon>Fungi</taxon>
        <taxon>Fungi incertae sedis</taxon>
        <taxon>Mucoromycota</taxon>
        <taxon>Mucoromycotina</taxon>
        <taxon>Mucoromycetes</taxon>
        <taxon>Mucorales</taxon>
        <taxon>Mucorineae</taxon>
        <taxon>Rhizopodaceae</taxon>
        <taxon>Rhizopus</taxon>
    </lineage>
</organism>
<dbReference type="PANTHER" id="PTHR19965">
    <property type="entry name" value="RNA AND EXPORT FACTOR BINDING PROTEIN"/>
    <property type="match status" value="1"/>
</dbReference>
<dbReference type="SMART" id="SM00360">
    <property type="entry name" value="RRM"/>
    <property type="match status" value="1"/>
</dbReference>
<dbReference type="PANTHER" id="PTHR19965:SF82">
    <property type="entry name" value="THO COMPLEX SUBUNIT 4"/>
    <property type="match status" value="1"/>
</dbReference>
<keyword evidence="6" id="KW-1185">Reference proteome</keyword>
<dbReference type="PROSITE" id="PS50102">
    <property type="entry name" value="RRM"/>
    <property type="match status" value="1"/>
</dbReference>
<evidence type="ECO:0000256" key="2">
    <source>
        <dbReference type="PROSITE-ProRule" id="PRU00176"/>
    </source>
</evidence>
<proteinExistence type="predicted"/>
<dbReference type="OrthoDB" id="6159137at2759"/>
<dbReference type="Pfam" id="PF00076">
    <property type="entry name" value="RRM_1"/>
    <property type="match status" value="1"/>
</dbReference>
<feature type="non-terminal residue" evidence="5">
    <location>
        <position position="1"/>
    </location>
</feature>
<evidence type="ECO:0000259" key="4">
    <source>
        <dbReference type="PROSITE" id="PS50102"/>
    </source>
</evidence>
<dbReference type="GO" id="GO:0003729">
    <property type="term" value="F:mRNA binding"/>
    <property type="evidence" value="ECO:0007669"/>
    <property type="project" value="TreeGrafter"/>
</dbReference>
<dbReference type="Proteomes" id="UP000253551">
    <property type="component" value="Unassembled WGS sequence"/>
</dbReference>
<evidence type="ECO:0000313" key="5">
    <source>
        <dbReference type="EMBL" id="RCH77685.1"/>
    </source>
</evidence>
<feature type="compositionally biased region" description="Polar residues" evidence="3">
    <location>
        <begin position="209"/>
        <end position="219"/>
    </location>
</feature>
<dbReference type="CDD" id="cd00590">
    <property type="entry name" value="RRM_SF"/>
    <property type="match status" value="1"/>
</dbReference>